<evidence type="ECO:0000256" key="5">
    <source>
        <dbReference type="PROSITE-ProRule" id="PRU10141"/>
    </source>
</evidence>
<proteinExistence type="inferred from homology"/>
<dbReference type="PROSITE" id="PS50102">
    <property type="entry name" value="RRM"/>
    <property type="match status" value="3"/>
</dbReference>
<dbReference type="Gene3D" id="3.30.70.330">
    <property type="match status" value="4"/>
</dbReference>
<evidence type="ECO:0000313" key="11">
    <source>
        <dbReference type="EMBL" id="KAK2947385.1"/>
    </source>
</evidence>
<dbReference type="CDD" id="cd00180">
    <property type="entry name" value="PKc"/>
    <property type="match status" value="1"/>
</dbReference>
<evidence type="ECO:0000259" key="10">
    <source>
        <dbReference type="PROSITE" id="PS51309"/>
    </source>
</evidence>
<protein>
    <submittedName>
        <fullName evidence="11">Polyadenylate-binding protein</fullName>
    </submittedName>
</protein>
<feature type="domain" description="Protein kinase" evidence="8">
    <location>
        <begin position="19"/>
        <end position="255"/>
    </location>
</feature>
<keyword evidence="12" id="KW-1185">Reference proteome</keyword>
<feature type="region of interest" description="Disordered" evidence="7">
    <location>
        <begin position="643"/>
        <end position="665"/>
    </location>
</feature>
<evidence type="ECO:0000259" key="8">
    <source>
        <dbReference type="PROSITE" id="PS50011"/>
    </source>
</evidence>
<keyword evidence="5" id="KW-0067">ATP-binding</keyword>
<dbReference type="Pfam" id="PF00069">
    <property type="entry name" value="Pkinase"/>
    <property type="match status" value="1"/>
</dbReference>
<dbReference type="Proteomes" id="UP001281761">
    <property type="component" value="Unassembled WGS sequence"/>
</dbReference>
<dbReference type="PROSITE" id="PS51309">
    <property type="entry name" value="PABC"/>
    <property type="match status" value="1"/>
</dbReference>
<gene>
    <name evidence="11" type="ORF">BLNAU_17705</name>
</gene>
<dbReference type="Gene3D" id="3.30.200.20">
    <property type="entry name" value="Phosphorylase Kinase, domain 1"/>
    <property type="match status" value="1"/>
</dbReference>
<comment type="caution">
    <text evidence="11">The sequence shown here is derived from an EMBL/GenBank/DDBJ whole genome shotgun (WGS) entry which is preliminary data.</text>
</comment>
<dbReference type="InterPro" id="IPR012677">
    <property type="entry name" value="Nucleotide-bd_a/b_plait_sf"/>
</dbReference>
<keyword evidence="6" id="KW-0175">Coiled coil</keyword>
<dbReference type="Gene3D" id="1.10.510.10">
    <property type="entry name" value="Transferase(Phosphotransferase) domain 1"/>
    <property type="match status" value="1"/>
</dbReference>
<dbReference type="InterPro" id="IPR000719">
    <property type="entry name" value="Prot_kinase_dom"/>
</dbReference>
<dbReference type="SMART" id="SM00360">
    <property type="entry name" value="RRM"/>
    <property type="match status" value="3"/>
</dbReference>
<feature type="coiled-coil region" evidence="6">
    <location>
        <begin position="263"/>
        <end position="300"/>
    </location>
</feature>
<evidence type="ECO:0000259" key="9">
    <source>
        <dbReference type="PROSITE" id="PS50102"/>
    </source>
</evidence>
<dbReference type="CDD" id="cd00590">
    <property type="entry name" value="RRM_SF"/>
    <property type="match status" value="1"/>
</dbReference>
<accession>A0ABQ9X6Q4</accession>
<feature type="domain" description="RRM" evidence="9">
    <location>
        <begin position="407"/>
        <end position="484"/>
    </location>
</feature>
<dbReference type="InterPro" id="IPR011009">
    <property type="entry name" value="Kinase-like_dom_sf"/>
</dbReference>
<sequence length="740" mass="83950">MAATPKAKNQFQVKVPEPYKFLRKLGQGRFGSVYEVLKTGSDEHFAMKLLPFTSEEDFHKNEHEISKLKKNQHPNVVGFLEAIEGDMGHFVVLLPVHYYFQTVFRILKDVLDALAFLHSRNEVYGDLKPSNVLIGRDGTAKLGDFGGVVGVGTQKTSNPAECGTMEFWGPEFFVLGKNGPSPSQAGDMWAFGLLLLQLLTGSRWISGTNAVEISESVKQFDVHTNHLERLSSAELIRTGRLRSILGEETTLSQYISEELGTAKSQLGAQLSESERKNIQLEKEKEELMEKAKQLQEHNKKLQPVSQSQISPSQTSLFIGDLDPSTDEAHLRQWLVQTVDPNKIGEIRIVRDDATSESRLYGYLNFETHDVAREVLEKLNYSEVPPKRKQCRMMWCQPNASLRRNDDATLFVKNIAPSVTIHELHNLFRVYGTVLSVRLSPYHRKDIGHHGYVQFEKKEDAETALEKTDKMEVKGYTISVEKAKSPNSTKHLSVFVGNLAEDVKKEDLKVFFEPISQEAECIVVLDERGNTRGFGFAQFENEELAQLAVDEMNGKDLKGKPVELSIASTKKERITFKKKVKEEMKWRVLYIRNFPLEFTDEEFRALFEPYGKVTSCMISDRRPTHPAQPLMTPGFLDPRQLVQPQQHLQPPRQHVPPSQRPLSDLPTGFNMNEYREMADEDKKQYVGEFLYVKVVQMDAARAGQITGMILELGLEYSFPLLQDDSSLAQKIREAQGILGSV</sequence>
<evidence type="ECO:0000256" key="1">
    <source>
        <dbReference type="ARBA" id="ARBA00008557"/>
    </source>
</evidence>
<dbReference type="SMART" id="SM00220">
    <property type="entry name" value="S_TKc"/>
    <property type="match status" value="1"/>
</dbReference>
<dbReference type="PROSITE" id="PS00107">
    <property type="entry name" value="PROTEIN_KINASE_ATP"/>
    <property type="match status" value="1"/>
</dbReference>
<dbReference type="InterPro" id="IPR017441">
    <property type="entry name" value="Protein_kinase_ATP_BS"/>
</dbReference>
<keyword evidence="2" id="KW-0677">Repeat</keyword>
<dbReference type="InterPro" id="IPR035979">
    <property type="entry name" value="RBD_domain_sf"/>
</dbReference>
<dbReference type="SUPFAM" id="SSF54928">
    <property type="entry name" value="RNA-binding domain, RBD"/>
    <property type="match status" value="3"/>
</dbReference>
<dbReference type="PROSITE" id="PS50011">
    <property type="entry name" value="PROTEIN_KINASE_DOM"/>
    <property type="match status" value="1"/>
</dbReference>
<dbReference type="InterPro" id="IPR000504">
    <property type="entry name" value="RRM_dom"/>
</dbReference>
<organism evidence="11 12">
    <name type="scientific">Blattamonas nauphoetae</name>
    <dbReference type="NCBI Taxonomy" id="2049346"/>
    <lineage>
        <taxon>Eukaryota</taxon>
        <taxon>Metamonada</taxon>
        <taxon>Preaxostyla</taxon>
        <taxon>Oxymonadida</taxon>
        <taxon>Blattamonas</taxon>
    </lineage>
</organism>
<dbReference type="SMART" id="SM00517">
    <property type="entry name" value="PolyA"/>
    <property type="match status" value="1"/>
</dbReference>
<dbReference type="Gene3D" id="1.10.1900.10">
    <property type="entry name" value="c-terminal domain of poly(a) binding protein"/>
    <property type="match status" value="1"/>
</dbReference>
<reference evidence="11 12" key="1">
    <citation type="journal article" date="2022" name="bioRxiv">
        <title>Genomics of Preaxostyla Flagellates Illuminates Evolutionary Transitions and the Path Towards Mitochondrial Loss.</title>
        <authorList>
            <person name="Novak L.V.F."/>
            <person name="Treitli S.C."/>
            <person name="Pyrih J."/>
            <person name="Halakuc P."/>
            <person name="Pipaliya S.V."/>
            <person name="Vacek V."/>
            <person name="Brzon O."/>
            <person name="Soukal P."/>
            <person name="Eme L."/>
            <person name="Dacks J.B."/>
            <person name="Karnkowska A."/>
            <person name="Elias M."/>
            <person name="Hampl V."/>
        </authorList>
    </citation>
    <scope>NUCLEOTIDE SEQUENCE [LARGE SCALE GENOMIC DNA]</scope>
    <source>
        <strain evidence="11">NAU3</strain>
        <tissue evidence="11">Gut</tissue>
    </source>
</reference>
<evidence type="ECO:0000256" key="7">
    <source>
        <dbReference type="SAM" id="MobiDB-lite"/>
    </source>
</evidence>
<dbReference type="Pfam" id="PF00658">
    <property type="entry name" value="MLLE"/>
    <property type="match status" value="1"/>
</dbReference>
<dbReference type="PANTHER" id="PTHR24012">
    <property type="entry name" value="RNA BINDING PROTEIN"/>
    <property type="match status" value="1"/>
</dbReference>
<evidence type="ECO:0000256" key="2">
    <source>
        <dbReference type="ARBA" id="ARBA00022737"/>
    </source>
</evidence>
<name>A0ABQ9X6Q4_9EUKA</name>
<comment type="similarity">
    <text evidence="1">Belongs to the polyadenylate-binding protein type-1 family.</text>
</comment>
<keyword evidence="3 4" id="KW-0694">RNA-binding</keyword>
<feature type="domain" description="RRM" evidence="9">
    <location>
        <begin position="491"/>
        <end position="568"/>
    </location>
</feature>
<evidence type="ECO:0000256" key="3">
    <source>
        <dbReference type="ARBA" id="ARBA00022884"/>
    </source>
</evidence>
<feature type="domain" description="PABC" evidence="10">
    <location>
        <begin position="665"/>
        <end position="740"/>
    </location>
</feature>
<keyword evidence="5" id="KW-0547">Nucleotide-binding</keyword>
<dbReference type="InterPro" id="IPR002004">
    <property type="entry name" value="PABP_HYD_C"/>
</dbReference>
<dbReference type="InterPro" id="IPR036053">
    <property type="entry name" value="PABP-dom"/>
</dbReference>
<evidence type="ECO:0000313" key="12">
    <source>
        <dbReference type="Proteomes" id="UP001281761"/>
    </source>
</evidence>
<dbReference type="SUPFAM" id="SSF63570">
    <property type="entry name" value="PABC (PABP) domain"/>
    <property type="match status" value="1"/>
</dbReference>
<evidence type="ECO:0000256" key="6">
    <source>
        <dbReference type="SAM" id="Coils"/>
    </source>
</evidence>
<dbReference type="EMBL" id="JARBJD010000203">
    <property type="protein sequence ID" value="KAK2947385.1"/>
    <property type="molecule type" value="Genomic_DNA"/>
</dbReference>
<feature type="compositionally biased region" description="Low complexity" evidence="7">
    <location>
        <begin position="643"/>
        <end position="656"/>
    </location>
</feature>
<evidence type="ECO:0000256" key="4">
    <source>
        <dbReference type="PROSITE-ProRule" id="PRU00176"/>
    </source>
</evidence>
<dbReference type="Pfam" id="PF00076">
    <property type="entry name" value="RRM_1"/>
    <property type="match status" value="4"/>
</dbReference>
<dbReference type="SUPFAM" id="SSF56112">
    <property type="entry name" value="Protein kinase-like (PK-like)"/>
    <property type="match status" value="1"/>
</dbReference>
<feature type="binding site" evidence="5">
    <location>
        <position position="48"/>
    </location>
    <ligand>
        <name>ATP</name>
        <dbReference type="ChEBI" id="CHEBI:30616"/>
    </ligand>
</feature>
<feature type="domain" description="RRM" evidence="9">
    <location>
        <begin position="314"/>
        <end position="397"/>
    </location>
</feature>